<feature type="region of interest" description="Disordered" evidence="1">
    <location>
        <begin position="138"/>
        <end position="180"/>
    </location>
</feature>
<feature type="region of interest" description="Disordered" evidence="1">
    <location>
        <begin position="76"/>
        <end position="101"/>
    </location>
</feature>
<dbReference type="EMBL" id="CACVBS010000064">
    <property type="protein sequence ID" value="CAA7267912.1"/>
    <property type="molecule type" value="Genomic_DNA"/>
</dbReference>
<organism evidence="2 3">
    <name type="scientific">Cyclocybe aegerita</name>
    <name type="common">Black poplar mushroom</name>
    <name type="synonym">Agrocybe aegerita</name>
    <dbReference type="NCBI Taxonomy" id="1973307"/>
    <lineage>
        <taxon>Eukaryota</taxon>
        <taxon>Fungi</taxon>
        <taxon>Dikarya</taxon>
        <taxon>Basidiomycota</taxon>
        <taxon>Agaricomycotina</taxon>
        <taxon>Agaricomycetes</taxon>
        <taxon>Agaricomycetidae</taxon>
        <taxon>Agaricales</taxon>
        <taxon>Agaricineae</taxon>
        <taxon>Bolbitiaceae</taxon>
        <taxon>Cyclocybe</taxon>
    </lineage>
</organism>
<dbReference type="AlphaFoldDB" id="A0A8S0X5N4"/>
<dbReference type="OrthoDB" id="3242721at2759"/>
<evidence type="ECO:0000256" key="1">
    <source>
        <dbReference type="SAM" id="MobiDB-lite"/>
    </source>
</evidence>
<proteinExistence type="predicted"/>
<evidence type="ECO:0000313" key="3">
    <source>
        <dbReference type="Proteomes" id="UP000467700"/>
    </source>
</evidence>
<accession>A0A8S0X5N4</accession>
<name>A0A8S0X5N4_CYCAE</name>
<comment type="caution">
    <text evidence="2">The sequence shown here is derived from an EMBL/GenBank/DDBJ whole genome shotgun (WGS) entry which is preliminary data.</text>
</comment>
<feature type="compositionally biased region" description="Low complexity" evidence="1">
    <location>
        <begin position="85"/>
        <end position="101"/>
    </location>
</feature>
<evidence type="ECO:0000313" key="2">
    <source>
        <dbReference type="EMBL" id="CAA7267912.1"/>
    </source>
</evidence>
<feature type="compositionally biased region" description="Basic and acidic residues" evidence="1">
    <location>
        <begin position="151"/>
        <end position="171"/>
    </location>
</feature>
<sequence>MTLIVADDEEIDCEKISGIRPKLSGRLWQPVLPLAMSNESPIVVAPRPVRLASAFFSRRQDTEDLKVSFFADIRESPSPASAEQPRSLSRSPSYSRPPSSALPSEALDEFLSILRPTFARKPRPAAFPAFLPERPLAFRPLQRIDGPAPADRADLDPRDDHLPTPDEHTEPRQPQQELDVRWFSSSLLSSPISRMHTRNPFQRNHDTHSPVPSPSPLSPAAVPLPAPSPTEFLDTI</sequence>
<feature type="compositionally biased region" description="Pro residues" evidence="1">
    <location>
        <begin position="211"/>
        <end position="228"/>
    </location>
</feature>
<feature type="region of interest" description="Disordered" evidence="1">
    <location>
        <begin position="193"/>
        <end position="236"/>
    </location>
</feature>
<keyword evidence="3" id="KW-1185">Reference proteome</keyword>
<gene>
    <name evidence="2" type="ORF">AAE3_LOCUS10141</name>
</gene>
<reference evidence="2 3" key="1">
    <citation type="submission" date="2020-01" db="EMBL/GenBank/DDBJ databases">
        <authorList>
            <person name="Gupta K D."/>
        </authorList>
    </citation>
    <scope>NUCLEOTIDE SEQUENCE [LARGE SCALE GENOMIC DNA]</scope>
</reference>
<protein>
    <submittedName>
        <fullName evidence="2">Uncharacterized protein</fullName>
    </submittedName>
</protein>
<dbReference type="Proteomes" id="UP000467700">
    <property type="component" value="Unassembled WGS sequence"/>
</dbReference>